<dbReference type="GO" id="GO:0003677">
    <property type="term" value="F:DNA binding"/>
    <property type="evidence" value="ECO:0007669"/>
    <property type="project" value="UniProtKB-UniRule"/>
</dbReference>
<comment type="caution">
    <text evidence="7">The sequence shown here is derived from an EMBL/GenBank/DDBJ whole genome shotgun (WGS) entry which is preliminary data.</text>
</comment>
<proteinExistence type="predicted"/>
<evidence type="ECO:0000256" key="3">
    <source>
        <dbReference type="ARBA" id="ARBA00023242"/>
    </source>
</evidence>
<evidence type="ECO:0000259" key="6">
    <source>
        <dbReference type="PROSITE" id="PS50071"/>
    </source>
</evidence>
<dbReference type="AlphaFoldDB" id="A0AAN7ZC09"/>
<dbReference type="InterPro" id="IPR028012">
    <property type="entry name" value="Rua1_C"/>
</dbReference>
<dbReference type="PANTHER" id="PTHR28125">
    <property type="entry name" value="MEIOTIC EXPRESSION UP-REGULATED PROTEIN 26"/>
    <property type="match status" value="1"/>
</dbReference>
<organism evidence="7 8">
    <name type="scientific">Xylaria bambusicola</name>
    <dbReference type="NCBI Taxonomy" id="326684"/>
    <lineage>
        <taxon>Eukaryota</taxon>
        <taxon>Fungi</taxon>
        <taxon>Dikarya</taxon>
        <taxon>Ascomycota</taxon>
        <taxon>Pezizomycotina</taxon>
        <taxon>Sordariomycetes</taxon>
        <taxon>Xylariomycetidae</taxon>
        <taxon>Xylariales</taxon>
        <taxon>Xylariaceae</taxon>
        <taxon>Xylaria</taxon>
    </lineage>
</organism>
<evidence type="ECO:0000313" key="8">
    <source>
        <dbReference type="Proteomes" id="UP001305414"/>
    </source>
</evidence>
<evidence type="ECO:0000256" key="5">
    <source>
        <dbReference type="SAM" id="MobiDB-lite"/>
    </source>
</evidence>
<sequence>MTEPDISYISPSVLFRENVNDDDTALYQPLPMESHRMDLDPPNDQILDSEFPWSVPGVFGASLESEGRTPQTSHKCNGTLSPRIATNETWHSQEYDHRGEIATCYPLTHSCIQSWTGQFSGHHVITAVDNPPLLESLMDFDFDLSLDMGGDFSLDALTAPAQVNNPSEPQDPTLPIPHGASSDRSEVVSDIPKDARRFDKTQLDTLNKWVAACTVPYPTRKEKLSLAGRTGLKINQITSWFSRVRQKMLRGTYPKPLQTIHSTTPLPMIDIILPPLLNSYEQGFRVSQLSLPIAFAKHIPPGVAIRRSRSLPLHFTLDHLQKQPRHLPVRWSQRGSLDVVLSKHTDRSSLSSEKDSMNTLRPQGSRENNYFPLQYHLKQSYVIEWLNGLPDNVTELASLQRDETRPTSFDSLPTNPLNHDDYWLPWPRSDSSLGSHRHGLDKNEAGDDLQDSASIAWSAGMSGSSGSSHQSFGSLGSRKGRRIFTHVNSSSESGSIRKRGREAFKEETRRTKKSRPSRFYPPSSYHEGEERATKQRKYYCTFCISVFKDPVVWQRHEESVHAPRQEWICGPNESSCHTPAPYNMSTRPDSATDLATPPCPLCKEMAVYPATDCIEVSDTCPHGFSECWAKPQSARTFYRRESLHQHLTNVHAKIKGHSTLVKRLNLNQWLGPVKTSGYDLKCHFCGAPNSRWSERCDHIRAHFEDGMTMDQWQPRYVIDYNQPENISTPSGHKQDGIQPFQVFEYVEGNLYVPQWCRQTKDGLEGWCGLCRPGRWFRFCPNRFKYDRSIKHGISMKTGTSYPEPSRTRWSITHGIEGLCAQCDSWITLERTPLGDESWLTHSFLVSTASAQTQNESWLG</sequence>
<keyword evidence="8" id="KW-1185">Reference proteome</keyword>
<protein>
    <recommendedName>
        <fullName evidence="6">Homeobox domain-containing protein</fullName>
    </recommendedName>
</protein>
<gene>
    <name evidence="7" type="ORF">RRF57_009545</name>
</gene>
<accession>A0AAN7ZC09</accession>
<dbReference type="PROSITE" id="PS00028">
    <property type="entry name" value="ZINC_FINGER_C2H2_1"/>
    <property type="match status" value="1"/>
</dbReference>
<feature type="region of interest" description="Disordered" evidence="5">
    <location>
        <begin position="485"/>
        <end position="528"/>
    </location>
</feature>
<evidence type="ECO:0000256" key="1">
    <source>
        <dbReference type="ARBA" id="ARBA00023125"/>
    </source>
</evidence>
<dbReference type="CDD" id="cd00086">
    <property type="entry name" value="homeodomain"/>
    <property type="match status" value="1"/>
</dbReference>
<feature type="domain" description="Homeobox" evidence="6">
    <location>
        <begin position="189"/>
        <end position="251"/>
    </location>
</feature>
<reference evidence="7 8" key="1">
    <citation type="submission" date="2023-10" db="EMBL/GenBank/DDBJ databases">
        <title>Draft genome sequence of Xylaria bambusicola isolate GMP-LS, the root and basal stem rot pathogen of sugarcane in Indonesia.</title>
        <authorList>
            <person name="Selvaraj P."/>
            <person name="Muralishankar V."/>
            <person name="Muruganantham S."/>
            <person name="Sp S."/>
            <person name="Haryani S."/>
            <person name="Lau K.J.X."/>
            <person name="Naqvi N.I."/>
        </authorList>
    </citation>
    <scope>NUCLEOTIDE SEQUENCE [LARGE SCALE GENOMIC DNA]</scope>
    <source>
        <strain evidence="7">GMP-LS</strain>
    </source>
</reference>
<dbReference type="InterPro" id="IPR013087">
    <property type="entry name" value="Znf_C2H2_type"/>
</dbReference>
<evidence type="ECO:0000256" key="4">
    <source>
        <dbReference type="PROSITE-ProRule" id="PRU00108"/>
    </source>
</evidence>
<evidence type="ECO:0000256" key="2">
    <source>
        <dbReference type="ARBA" id="ARBA00023155"/>
    </source>
</evidence>
<keyword evidence="3 4" id="KW-0539">Nucleus</keyword>
<evidence type="ECO:0000313" key="7">
    <source>
        <dbReference type="EMBL" id="KAK5633831.1"/>
    </source>
</evidence>
<feature type="compositionally biased region" description="Basic and acidic residues" evidence="5">
    <location>
        <begin position="342"/>
        <end position="356"/>
    </location>
</feature>
<feature type="region of interest" description="Disordered" evidence="5">
    <location>
        <begin position="162"/>
        <end position="187"/>
    </location>
</feature>
<dbReference type="SMART" id="SM00389">
    <property type="entry name" value="HOX"/>
    <property type="match status" value="1"/>
</dbReference>
<dbReference type="InterPro" id="IPR001356">
    <property type="entry name" value="HD"/>
</dbReference>
<dbReference type="PROSITE" id="PS50071">
    <property type="entry name" value="HOMEOBOX_2"/>
    <property type="match status" value="1"/>
</dbReference>
<dbReference type="SMART" id="SM00355">
    <property type="entry name" value="ZnF_C2H2"/>
    <property type="match status" value="2"/>
</dbReference>
<dbReference type="SUPFAM" id="SSF46689">
    <property type="entry name" value="Homeodomain-like"/>
    <property type="match status" value="1"/>
</dbReference>
<keyword evidence="1 4" id="KW-0238">DNA-binding</keyword>
<keyword evidence="2 4" id="KW-0371">Homeobox</keyword>
<dbReference type="Pfam" id="PF05920">
    <property type="entry name" value="Homeobox_KN"/>
    <property type="match status" value="1"/>
</dbReference>
<dbReference type="GO" id="GO:0005634">
    <property type="term" value="C:nucleus"/>
    <property type="evidence" value="ECO:0007669"/>
    <property type="project" value="UniProtKB-SubCell"/>
</dbReference>
<dbReference type="Gene3D" id="1.10.10.60">
    <property type="entry name" value="Homeodomain-like"/>
    <property type="match status" value="1"/>
</dbReference>
<dbReference type="InterPro" id="IPR008422">
    <property type="entry name" value="KN_HD"/>
</dbReference>
<comment type="subcellular location">
    <subcellularLocation>
        <location evidence="4">Nucleus</location>
    </subcellularLocation>
</comment>
<dbReference type="Proteomes" id="UP001305414">
    <property type="component" value="Unassembled WGS sequence"/>
</dbReference>
<dbReference type="Pfam" id="PF14616">
    <property type="entry name" value="Rua1_C"/>
    <property type="match status" value="1"/>
</dbReference>
<dbReference type="EMBL" id="JAWHQM010000036">
    <property type="protein sequence ID" value="KAK5633831.1"/>
    <property type="molecule type" value="Genomic_DNA"/>
</dbReference>
<feature type="region of interest" description="Disordered" evidence="5">
    <location>
        <begin position="342"/>
        <end position="365"/>
    </location>
</feature>
<dbReference type="InterPro" id="IPR009057">
    <property type="entry name" value="Homeodomain-like_sf"/>
</dbReference>
<dbReference type="GO" id="GO:0006355">
    <property type="term" value="P:regulation of DNA-templated transcription"/>
    <property type="evidence" value="ECO:0007669"/>
    <property type="project" value="InterPro"/>
</dbReference>
<feature type="DNA-binding region" description="Homeobox" evidence="4">
    <location>
        <begin position="191"/>
        <end position="252"/>
    </location>
</feature>
<dbReference type="PANTHER" id="PTHR28125:SF3">
    <property type="entry name" value="TRANSCRIPTION REGULATOR RUA1 C-TERMINAL DOMAIN-CONTAINING PROTEIN"/>
    <property type="match status" value="1"/>
</dbReference>
<name>A0AAN7ZC09_9PEZI</name>